<evidence type="ECO:0000256" key="9">
    <source>
        <dbReference type="SAM" id="Phobius"/>
    </source>
</evidence>
<evidence type="ECO:0000256" key="4">
    <source>
        <dbReference type="ARBA" id="ARBA00022741"/>
    </source>
</evidence>
<feature type="domain" description="Protein kinase" evidence="10">
    <location>
        <begin position="11"/>
        <end position="273"/>
    </location>
</feature>
<dbReference type="PROSITE" id="PS00107">
    <property type="entry name" value="PROTEIN_KINASE_ATP"/>
    <property type="match status" value="1"/>
</dbReference>
<dbReference type="Proteomes" id="UP000030002">
    <property type="component" value="Unassembled WGS sequence"/>
</dbReference>
<name>A0A0A0JB58_9MICO</name>
<evidence type="ECO:0000256" key="8">
    <source>
        <dbReference type="SAM" id="MobiDB-lite"/>
    </source>
</evidence>
<dbReference type="SMART" id="SM00220">
    <property type="entry name" value="S_TKc"/>
    <property type="match status" value="1"/>
</dbReference>
<dbReference type="InterPro" id="IPR011009">
    <property type="entry name" value="Kinase-like_dom_sf"/>
</dbReference>
<dbReference type="InterPro" id="IPR000719">
    <property type="entry name" value="Prot_kinase_dom"/>
</dbReference>
<keyword evidence="4 7" id="KW-0547">Nucleotide-binding</keyword>
<comment type="caution">
    <text evidence="11">The sequence shown here is derived from an EMBL/GenBank/DDBJ whole genome shotgun (WGS) entry which is preliminary data.</text>
</comment>
<keyword evidence="12" id="KW-1185">Reference proteome</keyword>
<proteinExistence type="predicted"/>
<evidence type="ECO:0000256" key="2">
    <source>
        <dbReference type="ARBA" id="ARBA00022527"/>
    </source>
</evidence>
<dbReference type="PANTHER" id="PTHR43289:SF6">
    <property type="entry name" value="SERINE_THREONINE-PROTEIN KINASE NEKL-3"/>
    <property type="match status" value="1"/>
</dbReference>
<feature type="transmembrane region" description="Helical" evidence="9">
    <location>
        <begin position="326"/>
        <end position="347"/>
    </location>
</feature>
<dbReference type="EC" id="2.7.11.1" evidence="1"/>
<dbReference type="AlphaFoldDB" id="A0A0A0JB58"/>
<sequence>MTSAPPQIPGLRHLRRLGHGGFADVHLYEQAMPLMPVAVKVLRPAAHDLGEQLVAEANAMAELAEHPHIASILRAGVTDDERPYLVMSYYPRPNLAEAARAKPLSVPEALRTGIRVASAVETAHRAGILHRDIKPANILVSSYGAPALSDFGIAGRSATIDDGDDVGVSVAWTAPEVLRGVSNGSVAADVYSLAATVSFLLTGRTPFEVVGGDNSHDALVSRTMLEVPTRTGRADVPESFELVLQQGMAKEPEARPESALSLARSLQGIEQELRLPRTEVVLLDEVAHRHDDHTSDATVVRAAAVAPSASASAGASASRSPVRRRLLLGVVGLLAGAGAVAAGVLIVDRDRSDSLTAEAPGTTITAPTTPSAEASSTPSPTASGTPAASPAAALDPCLIGTWRTLTYREPVLALGEITSLQRTITIGADRKLVVTYDNAVAGGVDSVVFDGTVEYFVATEGDSMSFELVRNDGTLTVGGMVTPLTPGTSAVTYSCEGDTFTQQRGGYSTALARVGSS</sequence>
<keyword evidence="9" id="KW-0472">Membrane</keyword>
<dbReference type="Pfam" id="PF00069">
    <property type="entry name" value="Pkinase"/>
    <property type="match status" value="1"/>
</dbReference>
<keyword evidence="9" id="KW-1133">Transmembrane helix</keyword>
<dbReference type="InterPro" id="IPR017441">
    <property type="entry name" value="Protein_kinase_ATP_BS"/>
</dbReference>
<evidence type="ECO:0000256" key="3">
    <source>
        <dbReference type="ARBA" id="ARBA00022679"/>
    </source>
</evidence>
<dbReference type="eggNOG" id="COG0515">
    <property type="taxonomic scope" value="Bacteria"/>
</dbReference>
<evidence type="ECO:0000256" key="6">
    <source>
        <dbReference type="ARBA" id="ARBA00022840"/>
    </source>
</evidence>
<keyword evidence="9" id="KW-0812">Transmembrane</keyword>
<evidence type="ECO:0000256" key="1">
    <source>
        <dbReference type="ARBA" id="ARBA00012513"/>
    </source>
</evidence>
<keyword evidence="6 7" id="KW-0067">ATP-binding</keyword>
<dbReference type="RefSeq" id="WP_052109643.1">
    <property type="nucleotide sequence ID" value="NZ_AVPJ01000005.1"/>
</dbReference>
<dbReference type="PROSITE" id="PS50011">
    <property type="entry name" value="PROTEIN_KINASE_DOM"/>
    <property type="match status" value="1"/>
</dbReference>
<evidence type="ECO:0000256" key="7">
    <source>
        <dbReference type="PROSITE-ProRule" id="PRU10141"/>
    </source>
</evidence>
<dbReference type="GO" id="GO:0005524">
    <property type="term" value="F:ATP binding"/>
    <property type="evidence" value="ECO:0007669"/>
    <property type="project" value="UniProtKB-UniRule"/>
</dbReference>
<feature type="region of interest" description="Disordered" evidence="8">
    <location>
        <begin position="357"/>
        <end position="391"/>
    </location>
</feature>
<dbReference type="Gene3D" id="1.10.510.10">
    <property type="entry name" value="Transferase(Phosphotransferase) domain 1"/>
    <property type="match status" value="1"/>
</dbReference>
<keyword evidence="2 11" id="KW-0723">Serine/threonine-protein kinase</keyword>
<keyword evidence="5 11" id="KW-0418">Kinase</keyword>
<dbReference type="SUPFAM" id="SSF56112">
    <property type="entry name" value="Protein kinase-like (PK-like)"/>
    <property type="match status" value="1"/>
</dbReference>
<evidence type="ECO:0000256" key="5">
    <source>
        <dbReference type="ARBA" id="ARBA00022777"/>
    </source>
</evidence>
<protein>
    <recommendedName>
        <fullName evidence="1">non-specific serine/threonine protein kinase</fullName>
        <ecNumber evidence="1">2.7.11.1</ecNumber>
    </recommendedName>
</protein>
<dbReference type="GO" id="GO:0004674">
    <property type="term" value="F:protein serine/threonine kinase activity"/>
    <property type="evidence" value="ECO:0007669"/>
    <property type="project" value="UniProtKB-KW"/>
</dbReference>
<keyword evidence="3" id="KW-0808">Transferase</keyword>
<dbReference type="CDD" id="cd14014">
    <property type="entry name" value="STKc_PknB_like"/>
    <property type="match status" value="1"/>
</dbReference>
<dbReference type="EMBL" id="AVPJ01000005">
    <property type="protein sequence ID" value="KGN32861.1"/>
    <property type="molecule type" value="Genomic_DNA"/>
</dbReference>
<organism evidence="11 12">
    <name type="scientific">Knoellia sinensis KCTC 19936</name>
    <dbReference type="NCBI Taxonomy" id="1385520"/>
    <lineage>
        <taxon>Bacteria</taxon>
        <taxon>Bacillati</taxon>
        <taxon>Actinomycetota</taxon>
        <taxon>Actinomycetes</taxon>
        <taxon>Micrococcales</taxon>
        <taxon>Intrasporangiaceae</taxon>
        <taxon>Knoellia</taxon>
    </lineage>
</organism>
<dbReference type="Gene3D" id="3.30.200.20">
    <property type="entry name" value="Phosphorylase Kinase, domain 1"/>
    <property type="match status" value="1"/>
</dbReference>
<dbReference type="STRING" id="1385520.N802_15830"/>
<feature type="binding site" evidence="7">
    <location>
        <position position="40"/>
    </location>
    <ligand>
        <name>ATP</name>
        <dbReference type="ChEBI" id="CHEBI:30616"/>
    </ligand>
</feature>
<dbReference type="InterPro" id="IPR008271">
    <property type="entry name" value="Ser/Thr_kinase_AS"/>
</dbReference>
<evidence type="ECO:0000259" key="10">
    <source>
        <dbReference type="PROSITE" id="PS50011"/>
    </source>
</evidence>
<accession>A0A0A0JB58</accession>
<dbReference type="PANTHER" id="PTHR43289">
    <property type="entry name" value="MITOGEN-ACTIVATED PROTEIN KINASE KINASE KINASE 20-RELATED"/>
    <property type="match status" value="1"/>
</dbReference>
<evidence type="ECO:0000313" key="12">
    <source>
        <dbReference type="Proteomes" id="UP000030002"/>
    </source>
</evidence>
<evidence type="ECO:0000313" key="11">
    <source>
        <dbReference type="EMBL" id="KGN32861.1"/>
    </source>
</evidence>
<gene>
    <name evidence="11" type="ORF">N802_15830</name>
</gene>
<reference evidence="11 12" key="1">
    <citation type="submission" date="2013-08" db="EMBL/GenBank/DDBJ databases">
        <title>The genome sequence of Knoellia sinensis.</title>
        <authorList>
            <person name="Zhu W."/>
            <person name="Wang G."/>
        </authorList>
    </citation>
    <scope>NUCLEOTIDE SEQUENCE [LARGE SCALE GENOMIC DNA]</scope>
    <source>
        <strain evidence="11 12">KCTC 19936</strain>
    </source>
</reference>
<dbReference type="PROSITE" id="PS00108">
    <property type="entry name" value="PROTEIN_KINASE_ST"/>
    <property type="match status" value="1"/>
</dbReference>